<dbReference type="InterPro" id="IPR025161">
    <property type="entry name" value="IS402-like_dom"/>
</dbReference>
<accession>A0ABS8TUJ6</accession>
<name>A0ABS8TUJ6_9GAMM</name>
<sequence length="182" mass="20872">MVAIYVNLIAKSGYCLDQVLVDHGLLTLMVPKQCPCGSERLEIAVQVEHCFLDILLKQCGNVSPTHLQVLDAILYLAEYDCTWGDLPKRFDHWQTIYTGMNRWVKPAVLNQPFEPLQQAQVVQIDSQTMLLDSMRVKVPPESTGTPQKTVRWLSRHIPWWEEHQAPPLHQGRAIHRMFCCVA</sequence>
<dbReference type="Pfam" id="PF13340">
    <property type="entry name" value="DUF4096"/>
    <property type="match status" value="1"/>
</dbReference>
<dbReference type="Proteomes" id="UP001430701">
    <property type="component" value="Unassembled WGS sequence"/>
</dbReference>
<reference evidence="2" key="1">
    <citation type="submission" date="2021-11" db="EMBL/GenBank/DDBJ databases">
        <title>Genome sequence of Xylella taiwanensis PLS432.</title>
        <authorList>
            <person name="Weng L.-W."/>
            <person name="Su C.-C."/>
            <person name="Tsai C.-W."/>
            <person name="Kuo C.-H."/>
        </authorList>
    </citation>
    <scope>NUCLEOTIDE SEQUENCE</scope>
    <source>
        <strain evidence="2">PLS432</strain>
    </source>
</reference>
<proteinExistence type="predicted"/>
<protein>
    <submittedName>
        <fullName evidence="2">Transposase</fullName>
    </submittedName>
</protein>
<dbReference type="GeneID" id="68901377"/>
<evidence type="ECO:0000313" key="3">
    <source>
        <dbReference type="Proteomes" id="UP001430701"/>
    </source>
</evidence>
<dbReference type="EMBL" id="JAJPPU010000001">
    <property type="protein sequence ID" value="MCD8472360.1"/>
    <property type="molecule type" value="Genomic_DNA"/>
</dbReference>
<organism evidence="2 3">
    <name type="scientific">Xylella taiwanensis</name>
    <dbReference type="NCBI Taxonomy" id="1444770"/>
    <lineage>
        <taxon>Bacteria</taxon>
        <taxon>Pseudomonadati</taxon>
        <taxon>Pseudomonadota</taxon>
        <taxon>Gammaproteobacteria</taxon>
        <taxon>Lysobacterales</taxon>
        <taxon>Lysobacteraceae</taxon>
        <taxon>Xylella</taxon>
    </lineage>
</organism>
<comment type="caution">
    <text evidence="2">The sequence shown here is derived from an EMBL/GenBank/DDBJ whole genome shotgun (WGS) entry which is preliminary data.</text>
</comment>
<evidence type="ECO:0000313" key="2">
    <source>
        <dbReference type="EMBL" id="MCD8472360.1"/>
    </source>
</evidence>
<dbReference type="RefSeq" id="WP_069636201.1">
    <property type="nucleotide sequence ID" value="NZ_CP053627.1"/>
</dbReference>
<gene>
    <name evidence="2" type="ORF">LPH55_02450</name>
</gene>
<keyword evidence="3" id="KW-1185">Reference proteome</keyword>
<evidence type="ECO:0000259" key="1">
    <source>
        <dbReference type="Pfam" id="PF13340"/>
    </source>
</evidence>
<feature type="domain" description="Insertion element IS402-like" evidence="1">
    <location>
        <begin position="63"/>
        <end position="111"/>
    </location>
</feature>